<dbReference type="STRING" id="264251.FB00_10310"/>
<dbReference type="Pfam" id="PF00005">
    <property type="entry name" value="ABC_tran"/>
    <property type="match status" value="2"/>
</dbReference>
<keyword evidence="8" id="KW-1278">Translocase</keyword>
<name>A0A0H2KMW9_9MICO</name>
<dbReference type="NCBIfam" id="NF008453">
    <property type="entry name" value="PRK11308.1"/>
    <property type="match status" value="2"/>
</dbReference>
<comment type="caution">
    <text evidence="12">The sequence shown here is derived from an EMBL/GenBank/DDBJ whole genome shotgun (WGS) entry which is preliminary data.</text>
</comment>
<dbReference type="InterPro" id="IPR017871">
    <property type="entry name" value="ABC_transporter-like_CS"/>
</dbReference>
<reference evidence="12 13" key="1">
    <citation type="submission" date="2014-05" db="EMBL/GenBank/DDBJ databases">
        <title>Cellulosimicrobium funkei U11 genome.</title>
        <authorList>
            <person name="Hu C."/>
            <person name="Gong Y."/>
            <person name="Wan W."/>
            <person name="Jiang M."/>
        </authorList>
    </citation>
    <scope>NUCLEOTIDE SEQUENCE [LARGE SCALE GENOMIC DNA]</scope>
    <source>
        <strain evidence="12 13">U11</strain>
    </source>
</reference>
<dbReference type="GO" id="GO:0016887">
    <property type="term" value="F:ATP hydrolysis activity"/>
    <property type="evidence" value="ECO:0007669"/>
    <property type="project" value="InterPro"/>
</dbReference>
<dbReference type="GO" id="GO:0005886">
    <property type="term" value="C:plasma membrane"/>
    <property type="evidence" value="ECO:0007669"/>
    <property type="project" value="UniProtKB-SubCell"/>
</dbReference>
<evidence type="ECO:0000256" key="4">
    <source>
        <dbReference type="ARBA" id="ARBA00022475"/>
    </source>
</evidence>
<dbReference type="CDD" id="cd03257">
    <property type="entry name" value="ABC_NikE_OppD_transporters"/>
    <property type="match status" value="2"/>
</dbReference>
<evidence type="ECO:0000256" key="2">
    <source>
        <dbReference type="ARBA" id="ARBA00005417"/>
    </source>
</evidence>
<dbReference type="Gene3D" id="3.40.50.300">
    <property type="entry name" value="P-loop containing nucleotide triphosphate hydrolases"/>
    <property type="match status" value="2"/>
</dbReference>
<evidence type="ECO:0000256" key="6">
    <source>
        <dbReference type="ARBA" id="ARBA00022741"/>
    </source>
</evidence>
<evidence type="ECO:0000313" key="13">
    <source>
        <dbReference type="Proteomes" id="UP000035265"/>
    </source>
</evidence>
<dbReference type="GO" id="GO:0015833">
    <property type="term" value="P:peptide transport"/>
    <property type="evidence" value="ECO:0007669"/>
    <property type="project" value="InterPro"/>
</dbReference>
<dbReference type="FunFam" id="3.40.50.300:FF:000016">
    <property type="entry name" value="Oligopeptide ABC transporter ATP-binding component"/>
    <property type="match status" value="2"/>
</dbReference>
<evidence type="ECO:0000259" key="11">
    <source>
        <dbReference type="PROSITE" id="PS50893"/>
    </source>
</evidence>
<dbReference type="Pfam" id="PF08352">
    <property type="entry name" value="oligo_HPY"/>
    <property type="match status" value="2"/>
</dbReference>
<dbReference type="InterPro" id="IPR050388">
    <property type="entry name" value="ABC_Ni/Peptide_Import"/>
</dbReference>
<keyword evidence="4" id="KW-1003">Cell membrane</keyword>
<evidence type="ECO:0000256" key="10">
    <source>
        <dbReference type="SAM" id="MobiDB-lite"/>
    </source>
</evidence>
<comment type="similarity">
    <text evidence="2">Belongs to the ABC transporter superfamily.</text>
</comment>
<evidence type="ECO:0000256" key="3">
    <source>
        <dbReference type="ARBA" id="ARBA00022448"/>
    </source>
</evidence>
<evidence type="ECO:0000313" key="12">
    <source>
        <dbReference type="EMBL" id="KLN34885.1"/>
    </source>
</evidence>
<dbReference type="Proteomes" id="UP000035265">
    <property type="component" value="Unassembled WGS sequence"/>
</dbReference>
<dbReference type="AlphaFoldDB" id="A0A0H2KMW9"/>
<dbReference type="PANTHER" id="PTHR43297:SF14">
    <property type="entry name" value="ATPASE AAA-TYPE CORE DOMAIN-CONTAINING PROTEIN"/>
    <property type="match status" value="1"/>
</dbReference>
<dbReference type="SMART" id="SM00382">
    <property type="entry name" value="AAA"/>
    <property type="match status" value="2"/>
</dbReference>
<dbReference type="NCBIfam" id="NF007739">
    <property type="entry name" value="PRK10419.1"/>
    <property type="match status" value="2"/>
</dbReference>
<keyword evidence="3" id="KW-0813">Transport</keyword>
<keyword evidence="7" id="KW-0067">ATP-binding</keyword>
<dbReference type="InterPro" id="IPR003593">
    <property type="entry name" value="AAA+_ATPase"/>
</dbReference>
<feature type="compositionally biased region" description="Basic and acidic residues" evidence="10">
    <location>
        <begin position="583"/>
        <end position="600"/>
    </location>
</feature>
<keyword evidence="6" id="KW-0547">Nucleotide-binding</keyword>
<dbReference type="InterPro" id="IPR027417">
    <property type="entry name" value="P-loop_NTPase"/>
</dbReference>
<dbReference type="PROSITE" id="PS00211">
    <property type="entry name" value="ABC_TRANSPORTER_1"/>
    <property type="match status" value="2"/>
</dbReference>
<protein>
    <submittedName>
        <fullName evidence="12">Peptide ABC transporter ATPase</fullName>
    </submittedName>
</protein>
<organism evidence="12 13">
    <name type="scientific">Cellulosimicrobium funkei</name>
    <dbReference type="NCBI Taxonomy" id="264251"/>
    <lineage>
        <taxon>Bacteria</taxon>
        <taxon>Bacillati</taxon>
        <taxon>Actinomycetota</taxon>
        <taxon>Actinomycetes</taxon>
        <taxon>Micrococcales</taxon>
        <taxon>Promicromonosporaceae</taxon>
        <taxon>Cellulosimicrobium</taxon>
    </lineage>
</organism>
<dbReference type="RefSeq" id="WP_047232778.1">
    <property type="nucleotide sequence ID" value="NZ_JNBQ01000009.1"/>
</dbReference>
<evidence type="ECO:0000256" key="1">
    <source>
        <dbReference type="ARBA" id="ARBA00004202"/>
    </source>
</evidence>
<dbReference type="InterPro" id="IPR013563">
    <property type="entry name" value="Oligopep_ABC_C"/>
</dbReference>
<dbReference type="PANTHER" id="PTHR43297">
    <property type="entry name" value="OLIGOPEPTIDE TRANSPORT ATP-BINDING PROTEIN APPD"/>
    <property type="match status" value="1"/>
</dbReference>
<dbReference type="SUPFAM" id="SSF52540">
    <property type="entry name" value="P-loop containing nucleoside triphosphate hydrolases"/>
    <property type="match status" value="2"/>
</dbReference>
<evidence type="ECO:0000256" key="7">
    <source>
        <dbReference type="ARBA" id="ARBA00022840"/>
    </source>
</evidence>
<dbReference type="PATRIC" id="fig|264251.5.peg.2101"/>
<dbReference type="PROSITE" id="PS50893">
    <property type="entry name" value="ABC_TRANSPORTER_2"/>
    <property type="match status" value="2"/>
</dbReference>
<evidence type="ECO:0000256" key="8">
    <source>
        <dbReference type="ARBA" id="ARBA00022967"/>
    </source>
</evidence>
<dbReference type="EMBL" id="JNBQ01000009">
    <property type="protein sequence ID" value="KLN34885.1"/>
    <property type="molecule type" value="Genomic_DNA"/>
</dbReference>
<feature type="region of interest" description="Disordered" evidence="10">
    <location>
        <begin position="583"/>
        <end position="609"/>
    </location>
</feature>
<dbReference type="InterPro" id="IPR003439">
    <property type="entry name" value="ABC_transporter-like_ATP-bd"/>
</dbReference>
<dbReference type="GO" id="GO:0005524">
    <property type="term" value="F:ATP binding"/>
    <property type="evidence" value="ECO:0007669"/>
    <property type="project" value="UniProtKB-KW"/>
</dbReference>
<feature type="domain" description="ABC transporter" evidence="11">
    <location>
        <begin position="21"/>
        <end position="268"/>
    </location>
</feature>
<accession>A0A0H2KMW9</accession>
<proteinExistence type="inferred from homology"/>
<comment type="subcellular location">
    <subcellularLocation>
        <location evidence="1">Cell membrane</location>
        <topology evidence="1">Peripheral membrane protein</topology>
    </subcellularLocation>
</comment>
<sequence length="609" mass="65906">MAIETSPAAPAARQGSPVLTVRNLGVDFYVDKAWYPAATDVSYDLHSGEVLAIVGESGSGKSQSSLALLGLLPPNGRARGSAKLGDRELIGMSHGSLRHVRGKEISMIFQEPMTALNPVYTVGFQIVETIRTHFNVGPADAKKRAIELLRLVEIPEPERRFDAYPHQLSGGQRQRAMIAQALACDPKLLVADEPTTALDVTVQAEILKLLRDLRYRVDAAIILITHDMGVVADMADSIMVMKDGQVVERGTSAEIFGAPKHPYTIRLLEAVPHLGSTREATTTTDRVPAAAAQERPLVLDAQDMVIEYPGRRRQAAFRAVDEVSMQIRQGEVLGLVGESGSGKTTIGRAAVGLLPVTGGSLEIVGRNMVGATVKDLKPLRTEVGIVFQDPGSSLNPRLPIGESIGEPLMLHKGVKGKELSREVERLLDQVELPRAMRNRYPHELSGGQRQRVGIARALSLEPKLLVADEPTSALDVSVQAKVLDLFTDLQREHGFACLFISHDLAVVEMLSDRIAVMHKGKLVEVGATSQIVHAPQHPYTQRLLAAVPVPDPAAQRERRAARDALLEAAARDIANDELSSLVDEERSLAESRDDIDHERSAPPTAGAGF</sequence>
<keyword evidence="13" id="KW-1185">Reference proteome</keyword>
<feature type="domain" description="ABC transporter" evidence="11">
    <location>
        <begin position="299"/>
        <end position="544"/>
    </location>
</feature>
<keyword evidence="5" id="KW-0997">Cell inner membrane</keyword>
<keyword evidence="9" id="KW-0472">Membrane</keyword>
<gene>
    <name evidence="12" type="ORF">FB00_10310</name>
</gene>
<evidence type="ECO:0000256" key="5">
    <source>
        <dbReference type="ARBA" id="ARBA00022519"/>
    </source>
</evidence>
<evidence type="ECO:0000256" key="9">
    <source>
        <dbReference type="ARBA" id="ARBA00023136"/>
    </source>
</evidence>